<protein>
    <submittedName>
        <fullName evidence="2">Uncharacterized protein</fullName>
    </submittedName>
</protein>
<dbReference type="AlphaFoldDB" id="A0A160VHG9"/>
<evidence type="ECO:0000256" key="1">
    <source>
        <dbReference type="SAM" id="Phobius"/>
    </source>
</evidence>
<dbReference type="EMBL" id="FAXC01000370">
    <property type="protein sequence ID" value="CUV10185.1"/>
    <property type="molecule type" value="Genomic_DNA"/>
</dbReference>
<reference evidence="2" key="1">
    <citation type="submission" date="2015-10" db="EMBL/GenBank/DDBJ databases">
        <authorList>
            <person name="Gilbert D.G."/>
        </authorList>
    </citation>
    <scope>NUCLEOTIDE SEQUENCE</scope>
</reference>
<keyword evidence="1" id="KW-0812">Transmembrane</keyword>
<gene>
    <name evidence="2" type="ORF">MGWOODY_Mmi878</name>
</gene>
<keyword evidence="1" id="KW-0472">Membrane</keyword>
<sequence>MKYIIELILSIGKVDRRWIFLVIGLAVLLPLFFPLGLPIRATNATQRVYDAVEEIEPNSKVLVSFEYGPSTKPEIHPMAIAILRHLFTNSQKVYVTCLWPDGQFMAEDALTEIAEEEYGLTYGEDYVLLGFRPGNEAVVKGLVSNIRKLYTTDARGTLVDQIPMMANVNKVKDFDFIFSASAGYPGTIEWVQYAADPTGVPMSTGTTSIQVNDVMPYVQSGQVKGILAGMPGAAEYEALIGSPGIGTSGMDAQSIAHLVIVLFIVFGNITYFIETRRAKKY</sequence>
<keyword evidence="1" id="KW-1133">Transmembrane helix</keyword>
<organism evidence="2">
    <name type="scientific">hydrothermal vent metagenome</name>
    <dbReference type="NCBI Taxonomy" id="652676"/>
    <lineage>
        <taxon>unclassified sequences</taxon>
        <taxon>metagenomes</taxon>
        <taxon>ecological metagenomes</taxon>
    </lineage>
</organism>
<accession>A0A160VHG9</accession>
<feature type="transmembrane region" description="Helical" evidence="1">
    <location>
        <begin position="18"/>
        <end position="37"/>
    </location>
</feature>
<feature type="transmembrane region" description="Helical" evidence="1">
    <location>
        <begin position="255"/>
        <end position="273"/>
    </location>
</feature>
<proteinExistence type="predicted"/>
<evidence type="ECO:0000313" key="2">
    <source>
        <dbReference type="EMBL" id="CUV10185.1"/>
    </source>
</evidence>
<name>A0A160VHG9_9ZZZZ</name>